<gene>
    <name evidence="1" type="ORF">QFC21_007364</name>
</gene>
<reference evidence="1" key="1">
    <citation type="submission" date="2023-04" db="EMBL/GenBank/DDBJ databases">
        <title>Draft Genome sequencing of Naganishia species isolated from polar environments using Oxford Nanopore Technology.</title>
        <authorList>
            <person name="Leo P."/>
            <person name="Venkateswaran K."/>
        </authorList>
    </citation>
    <scope>NUCLEOTIDE SEQUENCE</scope>
    <source>
        <strain evidence="1">MNA-CCFEE 5423</strain>
    </source>
</reference>
<comment type="caution">
    <text evidence="1">The sequence shown here is derived from an EMBL/GenBank/DDBJ whole genome shotgun (WGS) entry which is preliminary data.</text>
</comment>
<evidence type="ECO:0000313" key="1">
    <source>
        <dbReference type="EMBL" id="KAJ9090849.1"/>
    </source>
</evidence>
<protein>
    <submittedName>
        <fullName evidence="1">Uncharacterized protein</fullName>
    </submittedName>
</protein>
<dbReference type="EMBL" id="JASBWT010000081">
    <property type="protein sequence ID" value="KAJ9090849.1"/>
    <property type="molecule type" value="Genomic_DNA"/>
</dbReference>
<name>A0ACC2UUY0_9TREE</name>
<keyword evidence="2" id="KW-1185">Reference proteome</keyword>
<organism evidence="1 2">
    <name type="scientific">Naganishia friedmannii</name>
    <dbReference type="NCBI Taxonomy" id="89922"/>
    <lineage>
        <taxon>Eukaryota</taxon>
        <taxon>Fungi</taxon>
        <taxon>Dikarya</taxon>
        <taxon>Basidiomycota</taxon>
        <taxon>Agaricomycotina</taxon>
        <taxon>Tremellomycetes</taxon>
        <taxon>Filobasidiales</taxon>
        <taxon>Filobasidiaceae</taxon>
        <taxon>Naganishia</taxon>
    </lineage>
</organism>
<dbReference type="Proteomes" id="UP001227268">
    <property type="component" value="Unassembled WGS sequence"/>
</dbReference>
<sequence>MRIAMRKALILLKERHHFDFSGFNDVYKLFLVGGEPEKRSGKAIEVCNRFFANVLPFKDYLGLKTEGTNLKPLKVICDCAERLNLTPEKIREYAFRIRDLRVAEKPNTQAVSQNVTGDDLNKLKAELQLCEANLSSKRKHDLGIQNNLPATKRNKGTTVPTSNPEQSEPGPCEPIGQEAELRNNKQTPKDADKLYRYAIPRPQAGSQFVRFVSWMNSAFVHGHAGRGRFRLDDQEGGGEIRVSRLVSFFDALQRQEPGYFQSWIVLPPMADGRLRGEKWTQVSGLMNQGHSSFEDLGVVFLKKDSDNVTRNLWVIARFSLFCQFTDAIFDNRSDGSAVLVLNNMELGNYPFEERALTELCARQPDFGIKLQTLIATEDPEQDYIPSHAEVFMRYPVMLDEHTKMELPMLEDFYETLQEQLPLPNMQEESCDRALSEIQSHLPLVYGSQDAVSQVMDPHSAILGGLSRRKVLHNAPGQLLPWKDNDPRCMTSTGMSVKSRVDQAEWLQRLATNVFGPKRCVGVAGSLRMETSAVAGSLFWSVILRGERLVVLHLPEKAGLDKGEQTFKFIQRPGDLLILPAGMKYSWYNVRTTISDEGCFYTVDGFSPKYSVPIDCFQAMLKRPTSHARAPEEIIAYWVIVCQGYRLYARFDQDDAGGDELQAFIRFLFSSPFAYIAPFTYGRLDQYDLRMVVQVLGWTAPMAALLLRRLANQLERGSLPQDWTDDSITAVQADEDLMTSDEEDVSEDEGSTGTDFNIDWDDESESGSVDDMKAGENDPVGLGVTERLEDTQVDDNPTQANIGTNANSAEEDSEDWGLGYDSQAIAAASMLEGEMTK</sequence>
<evidence type="ECO:0000313" key="2">
    <source>
        <dbReference type="Proteomes" id="UP001227268"/>
    </source>
</evidence>
<proteinExistence type="predicted"/>
<accession>A0ACC2UUY0</accession>